<evidence type="ECO:0008006" key="3">
    <source>
        <dbReference type="Google" id="ProtNLM"/>
    </source>
</evidence>
<organism evidence="1 2">
    <name type="scientific">Siminovitchia sediminis</name>
    <dbReference type="NCBI Taxonomy" id="1274353"/>
    <lineage>
        <taxon>Bacteria</taxon>
        <taxon>Bacillati</taxon>
        <taxon>Bacillota</taxon>
        <taxon>Bacilli</taxon>
        <taxon>Bacillales</taxon>
        <taxon>Bacillaceae</taxon>
        <taxon>Siminovitchia</taxon>
    </lineage>
</organism>
<dbReference type="RefSeq" id="WP_380773669.1">
    <property type="nucleotide sequence ID" value="NZ_JBHUEO010000023.1"/>
</dbReference>
<protein>
    <recommendedName>
        <fullName evidence="3">NAD(P)-binding domain-containing protein</fullName>
    </recommendedName>
</protein>
<dbReference type="InterPro" id="IPR036291">
    <property type="entry name" value="NAD(P)-bd_dom_sf"/>
</dbReference>
<keyword evidence="2" id="KW-1185">Reference proteome</keyword>
<name>A0ABW4KJJ2_9BACI</name>
<gene>
    <name evidence="1" type="ORF">ACFSCZ_09410</name>
</gene>
<dbReference type="EMBL" id="JBHUEO010000023">
    <property type="protein sequence ID" value="MFD1706946.1"/>
    <property type="molecule type" value="Genomic_DNA"/>
</dbReference>
<accession>A0ABW4KJJ2</accession>
<reference evidence="2" key="1">
    <citation type="journal article" date="2019" name="Int. J. Syst. Evol. Microbiol.">
        <title>The Global Catalogue of Microorganisms (GCM) 10K type strain sequencing project: providing services to taxonomists for standard genome sequencing and annotation.</title>
        <authorList>
            <consortium name="The Broad Institute Genomics Platform"/>
            <consortium name="The Broad Institute Genome Sequencing Center for Infectious Disease"/>
            <person name="Wu L."/>
            <person name="Ma J."/>
        </authorList>
    </citation>
    <scope>NUCLEOTIDE SEQUENCE [LARGE SCALE GENOMIC DNA]</scope>
    <source>
        <strain evidence="2">CGMCC 1.12295</strain>
    </source>
</reference>
<proteinExistence type="predicted"/>
<sequence length="185" mass="21684">MKSAVIFGARQRMGFELCSRLLDNGYKVYGIDHRLWITEEQEDHWLMIARNANLGYFELTGVEDIDHCLPENEECLYILPAVDYYEGQNEGVQNQFILSLERMRNLNIRSPFFLVIQPPATHRNHAPFSLSLKKWADSMDKLEEYYLSPSVYRDEEQDFLRVADVGKAAEKVVEFIQNKNLMEIK</sequence>
<evidence type="ECO:0000313" key="1">
    <source>
        <dbReference type="EMBL" id="MFD1706946.1"/>
    </source>
</evidence>
<evidence type="ECO:0000313" key="2">
    <source>
        <dbReference type="Proteomes" id="UP001597301"/>
    </source>
</evidence>
<comment type="caution">
    <text evidence="1">The sequence shown here is derived from an EMBL/GenBank/DDBJ whole genome shotgun (WGS) entry which is preliminary data.</text>
</comment>
<dbReference type="SUPFAM" id="SSF51735">
    <property type="entry name" value="NAD(P)-binding Rossmann-fold domains"/>
    <property type="match status" value="1"/>
</dbReference>
<dbReference type="Proteomes" id="UP001597301">
    <property type="component" value="Unassembled WGS sequence"/>
</dbReference>